<reference evidence="1" key="1">
    <citation type="journal article" date="2020" name="mSystems">
        <title>Genome- and Community-Level Interaction Insights into Carbon Utilization and Element Cycling Functions of Hydrothermarchaeota in Hydrothermal Sediment.</title>
        <authorList>
            <person name="Zhou Z."/>
            <person name="Liu Y."/>
            <person name="Xu W."/>
            <person name="Pan J."/>
            <person name="Luo Z.H."/>
            <person name="Li M."/>
        </authorList>
    </citation>
    <scope>NUCLEOTIDE SEQUENCE [LARGE SCALE GENOMIC DNA]</scope>
    <source>
        <strain evidence="1">SpSt-418</strain>
    </source>
</reference>
<sequence>MNSASATVTGTVSYLQRIAMPPDATLEVRLLDVSRQDAPAEVLASETISFGGRQVPIPFALTYNPDKIQENHTYTVDARILVDGKLRFISDTVNQVITRDNPTTIEIIVKPVK</sequence>
<dbReference type="AlphaFoldDB" id="A0A7C3KE60"/>
<name>A0A7C3KE60_9CYAN</name>
<protein>
    <recommendedName>
        <fullName evidence="2">Lipo-like protein</fullName>
    </recommendedName>
</protein>
<evidence type="ECO:0000313" key="1">
    <source>
        <dbReference type="EMBL" id="HFM97725.1"/>
    </source>
</evidence>
<accession>A0A7C3KE60</accession>
<dbReference type="InterPro" id="IPR039366">
    <property type="entry name" value="Pilotin"/>
</dbReference>
<evidence type="ECO:0008006" key="2">
    <source>
        <dbReference type="Google" id="ProtNLM"/>
    </source>
</evidence>
<gene>
    <name evidence="1" type="ORF">ENR64_08140</name>
</gene>
<dbReference type="EMBL" id="DSRU01000108">
    <property type="protein sequence ID" value="HFM97725.1"/>
    <property type="molecule type" value="Genomic_DNA"/>
</dbReference>
<dbReference type="InterPro" id="IPR053196">
    <property type="entry name" value="Lipoprotein_YbaY-like"/>
</dbReference>
<organism evidence="1">
    <name type="scientific">Oscillatoriales cyanobacterium SpSt-418</name>
    <dbReference type="NCBI Taxonomy" id="2282169"/>
    <lineage>
        <taxon>Bacteria</taxon>
        <taxon>Bacillati</taxon>
        <taxon>Cyanobacteriota</taxon>
        <taxon>Cyanophyceae</taxon>
        <taxon>Oscillatoriophycideae</taxon>
        <taxon>Oscillatoriales</taxon>
    </lineage>
</organism>
<dbReference type="Pfam" id="PF09619">
    <property type="entry name" value="YscW"/>
    <property type="match status" value="1"/>
</dbReference>
<comment type="caution">
    <text evidence="1">The sequence shown here is derived from an EMBL/GenBank/DDBJ whole genome shotgun (WGS) entry which is preliminary data.</text>
</comment>
<dbReference type="PANTHER" id="PTHR38013">
    <property type="entry name" value="GLYCOPROTEIN/POLYSACCHARIDE METABOLISM"/>
    <property type="match status" value="1"/>
</dbReference>
<dbReference type="PANTHER" id="PTHR38013:SF1">
    <property type="entry name" value="GLYCOPROTEIN_POLYSACCHARIDE METABOLISM"/>
    <property type="match status" value="1"/>
</dbReference>
<proteinExistence type="predicted"/>